<keyword evidence="4" id="KW-1185">Reference proteome</keyword>
<dbReference type="Gene3D" id="3.20.20.120">
    <property type="entry name" value="Enolase-like C-terminal domain"/>
    <property type="match status" value="1"/>
</dbReference>
<dbReference type="PANTHER" id="PTHR48080:SF2">
    <property type="entry name" value="D-GALACTONATE DEHYDRATASE"/>
    <property type="match status" value="1"/>
</dbReference>
<dbReference type="SUPFAM" id="SSF54826">
    <property type="entry name" value="Enolase N-terminal domain-like"/>
    <property type="match status" value="1"/>
</dbReference>
<sequence length="378" mass="40121">MLATIDLYQVPAAVPVRTSFGVMTSRPSLVLRIEDDGVVGFGEVWCNFPAGGAEHRAGLLETVVLPLAAQSGLLDQPAALWTWLTRRLHVLAIQSGEPGPFAQCIAGLECALTDLAARRAGLPLSRFLTDGARDRVAVYASGINPENAPDDAAQALADGYAASKIKIGFDPRRDRENLEAARALVGPEALLMADANQAYDLAGALAVAPVIDAAGLFWFEEPLPHDAADGDWQALKRNLRTPLAAGENFSRTEQFDALPSRRGLHVLQPDLGRWGGVARLLEVAAKAEAEDRLLCPHWLGGGVGLLTSCHVKAASGVASGFVEVDYNDNPLRSEVAADVLGTLDSGQVHLPEKPGIGIDDSAFGGFKSCLVRSREVRL</sequence>
<dbReference type="InterPro" id="IPR029017">
    <property type="entry name" value="Enolase-like_N"/>
</dbReference>
<dbReference type="SFLD" id="SFLDS00001">
    <property type="entry name" value="Enolase"/>
    <property type="match status" value="1"/>
</dbReference>
<dbReference type="EMBL" id="JACYFU010000002">
    <property type="protein sequence ID" value="MBD8065976.1"/>
    <property type="molecule type" value="Genomic_DNA"/>
</dbReference>
<protein>
    <submittedName>
        <fullName evidence="3">Mandelate racemase/muconate lactonizing enzyme family protein</fullName>
    </submittedName>
</protein>
<dbReference type="SMART" id="SM00922">
    <property type="entry name" value="MR_MLE"/>
    <property type="match status" value="1"/>
</dbReference>
<feature type="domain" description="Mandelate racemase/muconate lactonizing enzyme C-terminal" evidence="2">
    <location>
        <begin position="145"/>
        <end position="242"/>
    </location>
</feature>
<dbReference type="Pfam" id="PF13378">
    <property type="entry name" value="MR_MLE_C"/>
    <property type="match status" value="1"/>
</dbReference>
<accession>A0A927FXT4</accession>
<organism evidence="3 4">
    <name type="scientific">Devosia oryzisoli</name>
    <dbReference type="NCBI Taxonomy" id="2774138"/>
    <lineage>
        <taxon>Bacteria</taxon>
        <taxon>Pseudomonadati</taxon>
        <taxon>Pseudomonadota</taxon>
        <taxon>Alphaproteobacteria</taxon>
        <taxon>Hyphomicrobiales</taxon>
        <taxon>Devosiaceae</taxon>
        <taxon>Devosia</taxon>
    </lineage>
</organism>
<dbReference type="InterPro" id="IPR034593">
    <property type="entry name" value="DgoD-like"/>
</dbReference>
<name>A0A927FXT4_9HYPH</name>
<evidence type="ECO:0000313" key="4">
    <source>
        <dbReference type="Proteomes" id="UP000654108"/>
    </source>
</evidence>
<comment type="caution">
    <text evidence="3">The sequence shown here is derived from an EMBL/GenBank/DDBJ whole genome shotgun (WGS) entry which is preliminary data.</text>
</comment>
<dbReference type="InterPro" id="IPR013342">
    <property type="entry name" value="Mandelate_racemase_C"/>
</dbReference>
<dbReference type="InterPro" id="IPR013341">
    <property type="entry name" value="Mandelate_racemase_N_dom"/>
</dbReference>
<keyword evidence="1" id="KW-0456">Lyase</keyword>
<dbReference type="AlphaFoldDB" id="A0A927FXT4"/>
<dbReference type="RefSeq" id="WP_191775227.1">
    <property type="nucleotide sequence ID" value="NZ_JACYFU010000002.1"/>
</dbReference>
<evidence type="ECO:0000256" key="1">
    <source>
        <dbReference type="ARBA" id="ARBA00023239"/>
    </source>
</evidence>
<dbReference type="PANTHER" id="PTHR48080">
    <property type="entry name" value="D-GALACTONATE DEHYDRATASE-RELATED"/>
    <property type="match status" value="1"/>
</dbReference>
<dbReference type="Proteomes" id="UP000654108">
    <property type="component" value="Unassembled WGS sequence"/>
</dbReference>
<dbReference type="Pfam" id="PF02746">
    <property type="entry name" value="MR_MLE_N"/>
    <property type="match status" value="1"/>
</dbReference>
<dbReference type="CDD" id="cd03316">
    <property type="entry name" value="MR_like"/>
    <property type="match status" value="1"/>
</dbReference>
<dbReference type="SFLD" id="SFLDG00179">
    <property type="entry name" value="mandelate_racemase"/>
    <property type="match status" value="1"/>
</dbReference>
<dbReference type="SUPFAM" id="SSF51604">
    <property type="entry name" value="Enolase C-terminal domain-like"/>
    <property type="match status" value="1"/>
</dbReference>
<evidence type="ECO:0000313" key="3">
    <source>
        <dbReference type="EMBL" id="MBD8065976.1"/>
    </source>
</evidence>
<evidence type="ECO:0000259" key="2">
    <source>
        <dbReference type="SMART" id="SM00922"/>
    </source>
</evidence>
<dbReference type="InterPro" id="IPR029065">
    <property type="entry name" value="Enolase_C-like"/>
</dbReference>
<dbReference type="Gene3D" id="3.30.390.10">
    <property type="entry name" value="Enolase-like, N-terminal domain"/>
    <property type="match status" value="1"/>
</dbReference>
<gene>
    <name evidence="3" type="ORF">IC608_10870</name>
</gene>
<dbReference type="GO" id="GO:0016829">
    <property type="term" value="F:lyase activity"/>
    <property type="evidence" value="ECO:0007669"/>
    <property type="project" value="UniProtKB-KW"/>
</dbReference>
<proteinExistence type="predicted"/>
<reference evidence="3" key="1">
    <citation type="submission" date="2020-09" db="EMBL/GenBank/DDBJ databases">
        <title>Genome seq and assembly of Devosia sp.</title>
        <authorList>
            <person name="Chhetri G."/>
        </authorList>
    </citation>
    <scope>NUCLEOTIDE SEQUENCE</scope>
    <source>
        <strain evidence="3">PTR5</strain>
    </source>
</reference>
<dbReference type="InterPro" id="IPR036849">
    <property type="entry name" value="Enolase-like_C_sf"/>
</dbReference>